<feature type="transmembrane region" description="Helical" evidence="1">
    <location>
        <begin position="20"/>
        <end position="40"/>
    </location>
</feature>
<name>A0A6B8VE60_9CORY</name>
<dbReference type="InterPro" id="IPR025443">
    <property type="entry name" value="DUF4307"/>
</dbReference>
<keyword evidence="1" id="KW-0472">Membrane</keyword>
<evidence type="ECO:0008006" key="4">
    <source>
        <dbReference type="Google" id="ProtNLM"/>
    </source>
</evidence>
<dbReference type="RefSeq" id="WP_156192789.1">
    <property type="nucleotide sequence ID" value="NZ_CP046452.1"/>
</dbReference>
<keyword evidence="1" id="KW-0812">Transmembrane</keyword>
<gene>
    <name evidence="2" type="ORF">CKALI_08005</name>
</gene>
<evidence type="ECO:0000313" key="2">
    <source>
        <dbReference type="EMBL" id="QGU02463.1"/>
    </source>
</evidence>
<dbReference type="AlphaFoldDB" id="A0A6B8VE60"/>
<keyword evidence="1" id="KW-1133">Transmembrane helix</keyword>
<protein>
    <recommendedName>
        <fullName evidence="4">DUF4307 domain-containing protein</fullName>
    </recommendedName>
</protein>
<dbReference type="Proteomes" id="UP000427071">
    <property type="component" value="Chromosome"/>
</dbReference>
<evidence type="ECO:0000313" key="3">
    <source>
        <dbReference type="Proteomes" id="UP000427071"/>
    </source>
</evidence>
<dbReference type="EMBL" id="CP046452">
    <property type="protein sequence ID" value="QGU02463.1"/>
    <property type="molecule type" value="Genomic_DNA"/>
</dbReference>
<dbReference type="KEGG" id="ckw:CKALI_08005"/>
<sequence>MTAPSATYGEPTKRGVVGPIIAVGAVIFVIALAVVAFQYFQKINAVTVSATTAGFELVDDHTLRVNVDVTRDNPDVAAYCIITSMNYDKAEVGRREFVIEPGGAKTQRFPIDIPSRDVPVAGKVYGCSDKLPAHLAG</sequence>
<organism evidence="2 3">
    <name type="scientific">Corynebacterium kalinowskii</name>
    <dbReference type="NCBI Taxonomy" id="2675216"/>
    <lineage>
        <taxon>Bacteria</taxon>
        <taxon>Bacillati</taxon>
        <taxon>Actinomycetota</taxon>
        <taxon>Actinomycetes</taxon>
        <taxon>Mycobacteriales</taxon>
        <taxon>Corynebacteriaceae</taxon>
        <taxon>Corynebacterium</taxon>
    </lineage>
</organism>
<dbReference type="Pfam" id="PF14155">
    <property type="entry name" value="DUF4307"/>
    <property type="match status" value="1"/>
</dbReference>
<keyword evidence="3" id="KW-1185">Reference proteome</keyword>
<reference evidence="3" key="1">
    <citation type="submission" date="2019-11" db="EMBL/GenBank/DDBJ databases">
        <title>Complete genome sequence of Corynebacterium kalinowskii 1959, a novel Corynebacterium species isolated from soil of a small paddock in Vilsendorf, Germany.</title>
        <authorList>
            <person name="Schaffert L."/>
            <person name="Ruwe M."/>
            <person name="Milse J."/>
            <person name="Hanuschka K."/>
            <person name="Ortseifen V."/>
            <person name="Droste J."/>
            <person name="Brandt D."/>
            <person name="Schlueter L."/>
            <person name="Kutter Y."/>
            <person name="Vinke S."/>
            <person name="Viehoefer P."/>
            <person name="Jacob L."/>
            <person name="Luebke N.-C."/>
            <person name="Schulte-Berndt E."/>
            <person name="Hain C."/>
            <person name="Linder M."/>
            <person name="Schmidt P."/>
            <person name="Wollenschlaeger L."/>
            <person name="Luttermann T."/>
            <person name="Thieme E."/>
            <person name="Hassa J."/>
            <person name="Haak M."/>
            <person name="Wittchen M."/>
            <person name="Mentz A."/>
            <person name="Persicke M."/>
            <person name="Busche T."/>
            <person name="Ruckert C."/>
        </authorList>
    </citation>
    <scope>NUCLEOTIDE SEQUENCE [LARGE SCALE GENOMIC DNA]</scope>
    <source>
        <strain evidence="3">1959</strain>
    </source>
</reference>
<accession>A0A6B8VE60</accession>
<evidence type="ECO:0000256" key="1">
    <source>
        <dbReference type="SAM" id="Phobius"/>
    </source>
</evidence>
<proteinExistence type="predicted"/>